<dbReference type="InterPro" id="IPR027408">
    <property type="entry name" value="PNPase/RNase_PH_dom_sf"/>
</dbReference>
<dbReference type="AlphaFoldDB" id="A0A9N8PT27"/>
<evidence type="ECO:0000313" key="1">
    <source>
        <dbReference type="EMBL" id="CAD0109859.1"/>
    </source>
</evidence>
<organism evidence="1 2">
    <name type="scientific">Aureobasidium uvarum</name>
    <dbReference type="NCBI Taxonomy" id="2773716"/>
    <lineage>
        <taxon>Eukaryota</taxon>
        <taxon>Fungi</taxon>
        <taxon>Dikarya</taxon>
        <taxon>Ascomycota</taxon>
        <taxon>Pezizomycotina</taxon>
        <taxon>Dothideomycetes</taxon>
        <taxon>Dothideomycetidae</taxon>
        <taxon>Dothideales</taxon>
        <taxon>Saccotheciaceae</taxon>
        <taxon>Aureobasidium</taxon>
    </lineage>
</organism>
<dbReference type="OrthoDB" id="10264038at2759"/>
<keyword evidence="2" id="KW-1185">Reference proteome</keyword>
<evidence type="ECO:0000313" key="2">
    <source>
        <dbReference type="Proteomes" id="UP000745764"/>
    </source>
</evidence>
<dbReference type="EMBL" id="CAINUL010000005">
    <property type="protein sequence ID" value="CAD0109859.1"/>
    <property type="molecule type" value="Genomic_DNA"/>
</dbReference>
<sequence>MPREVEPSLNERQFIRDALFESIRLDGRQLDQYRNLELEFGDDYGVADVRLGKTRCAVHSIILHITFC</sequence>
<dbReference type="GO" id="GO:0000176">
    <property type="term" value="C:nuclear exosome (RNase complex)"/>
    <property type="evidence" value="ECO:0007669"/>
    <property type="project" value="UniProtKB-ARBA"/>
</dbReference>
<dbReference type="InterPro" id="IPR020568">
    <property type="entry name" value="Ribosomal_Su5_D2-typ_SF"/>
</dbReference>
<gene>
    <name evidence="1" type="ORF">AWRI4620_LOCUS4114</name>
</gene>
<dbReference type="Gene3D" id="3.30.230.70">
    <property type="entry name" value="GHMP Kinase, N-terminal domain"/>
    <property type="match status" value="1"/>
</dbReference>
<comment type="caution">
    <text evidence="1">The sequence shown here is derived from an EMBL/GenBank/DDBJ whole genome shotgun (WGS) entry which is preliminary data.</text>
</comment>
<name>A0A9N8PT27_9PEZI</name>
<dbReference type="SUPFAM" id="SSF54211">
    <property type="entry name" value="Ribosomal protein S5 domain 2-like"/>
    <property type="match status" value="1"/>
</dbReference>
<dbReference type="Proteomes" id="UP000745764">
    <property type="component" value="Unassembled WGS sequence"/>
</dbReference>
<reference evidence="1" key="1">
    <citation type="submission" date="2020-06" db="EMBL/GenBank/DDBJ databases">
        <authorList>
            <person name="Onetto C."/>
        </authorList>
    </citation>
    <scope>NUCLEOTIDE SEQUENCE</scope>
</reference>
<protein>
    <submittedName>
        <fullName evidence="1">Uncharacterized protein</fullName>
    </submittedName>
</protein>
<proteinExistence type="predicted"/>
<accession>A0A9N8PT27</accession>